<dbReference type="SMART" id="SM00028">
    <property type="entry name" value="TPR"/>
    <property type="match status" value="3"/>
</dbReference>
<dbReference type="eggNOG" id="COG3629">
    <property type="taxonomic scope" value="Bacteria"/>
</dbReference>
<dbReference type="InterPro" id="IPR019734">
    <property type="entry name" value="TPR_rpt"/>
</dbReference>
<keyword evidence="2" id="KW-0805">Transcription regulation</keyword>
<sequence length="907" mass="99032">MEIRLLGAVEARHEGERIDFGHSRQRAVLALLAVNPNTAVTAERLIDGLWGDAPPQRARRTLHSYLSRVRKLLSVAADVDIEHRHGGYVLSIPPERIDLHRFRQLVSGAETVAQWDEAMALWTGDPFDGLDFPGLDALCGGLEIEWLTAELDRNDVLLRHGLHARTVPDLRVLAVRFPWDERIAAQLMLALYRGGRQTEALEHYERLRRELAERLGSDPGPRLRELHRQILTAEADSEPAAAPPSATVPRQLPAAPRRFAGRADDLETLDATGDPIAVVTGPGGIGKTWLVLRWAHDNLDRFPDGQLYLDLRGFDPHSAPLPPGVAILGLLQGLGVKDDAIPSNLDAQIGLYRSLLADKRMLIVLDNARESSQLTPLLPGGSTCTTLITSRHVLPALSASHDATRVRLDVMKPDDAHAALAAHLGANRLACEPAVAAELVDHCGGLPLALGIIAAHGNAHPNFPLETVAAELREATTRLDTLDSGELSSNLRAVFDTSRAALSPEAAEVFNHIGLMSAGRLRLEAVASVAGQPVDRCKALLRELEEAHLIEQFKPHRYRMHDLIHLYAMEGAHATNPDSSAAYARLVDHYLYSARSAVAPLVTGSSPITMAEPEPGAVVLSFTDRDAAFDWFGEEHRNLRDAQRIAEGHGWSDRVWQLPWMMRVLHHLSFHAEEEIDMWRRAATATANNPDTTARAIVHCQLAKAHVLHGDLDEVVGHVDIALAVATDEAPVAVFSGVANALSVYAQKQGDAKAVLPKLAVAEAALRRRGDDFALAVALNTKSMVLSELGDVDAAVATCETALELIRGSEEDQLRAAILDSIGVAHQAAERHDVALGYFRESLELFTRGPSKAIRKMPLENLVDTYLALGDLDGAREAGEELVAIYLKERHTEAVDRVRRKLRDHAV</sequence>
<dbReference type="Gene3D" id="1.25.40.10">
    <property type="entry name" value="Tetratricopeptide repeat domain"/>
    <property type="match status" value="2"/>
</dbReference>
<evidence type="ECO:0000256" key="3">
    <source>
        <dbReference type="ARBA" id="ARBA00023125"/>
    </source>
</evidence>
<evidence type="ECO:0000313" key="7">
    <source>
        <dbReference type="EMBL" id="ADD41465.1"/>
    </source>
</evidence>
<dbReference type="GO" id="GO:0000160">
    <property type="term" value="P:phosphorelay signal transduction system"/>
    <property type="evidence" value="ECO:0007669"/>
    <property type="project" value="InterPro"/>
</dbReference>
<evidence type="ECO:0000259" key="6">
    <source>
        <dbReference type="PROSITE" id="PS51755"/>
    </source>
</evidence>
<dbReference type="InterPro" id="IPR036388">
    <property type="entry name" value="WH-like_DNA-bd_sf"/>
</dbReference>
<dbReference type="SUPFAM" id="SSF48452">
    <property type="entry name" value="TPR-like"/>
    <property type="match status" value="2"/>
</dbReference>
<organism evidence="7 8">
    <name type="scientific">Stackebrandtia nassauensis (strain DSM 44728 / CIP 108903 / NRRL B-16338 / NBRC 102104 / LLR-40K-21)</name>
    <dbReference type="NCBI Taxonomy" id="446470"/>
    <lineage>
        <taxon>Bacteria</taxon>
        <taxon>Bacillati</taxon>
        <taxon>Actinomycetota</taxon>
        <taxon>Actinomycetes</taxon>
        <taxon>Glycomycetales</taxon>
        <taxon>Glycomycetaceae</taxon>
        <taxon>Stackebrandtia</taxon>
    </lineage>
</organism>
<keyword evidence="4" id="KW-0804">Transcription</keyword>
<reference evidence="7 8" key="1">
    <citation type="journal article" date="2009" name="Stand. Genomic Sci.">
        <title>Complete genome sequence of Stackebrandtia nassauensis type strain (LLR-40K-21).</title>
        <authorList>
            <person name="Munk C."/>
            <person name="Lapidus A."/>
            <person name="Copeland A."/>
            <person name="Jando M."/>
            <person name="Mayilraj S."/>
            <person name="Glavina Del Rio T."/>
            <person name="Nolan M."/>
            <person name="Chen F."/>
            <person name="Lucas S."/>
            <person name="Tice H."/>
            <person name="Cheng J.F."/>
            <person name="Han C."/>
            <person name="Detter J.C."/>
            <person name="Bruce D."/>
            <person name="Goodwin L."/>
            <person name="Chain P."/>
            <person name="Pitluck S."/>
            <person name="Goker M."/>
            <person name="Ovchinikova G."/>
            <person name="Pati A."/>
            <person name="Ivanova N."/>
            <person name="Mavromatis K."/>
            <person name="Chen A."/>
            <person name="Palaniappan K."/>
            <person name="Land M."/>
            <person name="Hauser L."/>
            <person name="Chang Y.J."/>
            <person name="Jeffries C.D."/>
            <person name="Bristow J."/>
            <person name="Eisen J.A."/>
            <person name="Markowitz V."/>
            <person name="Hugenholtz P."/>
            <person name="Kyrpides N.C."/>
            <person name="Klenk H.P."/>
        </authorList>
    </citation>
    <scope>NUCLEOTIDE SEQUENCE [LARGE SCALE GENOMIC DNA]</scope>
    <source>
        <strain evidence="8">DSM 44728 / CIP 108903 / NRRL B-16338 / NBRC 102104 / LLR-40K-21</strain>
    </source>
</reference>
<dbReference type="CDD" id="cd15831">
    <property type="entry name" value="BTAD"/>
    <property type="match status" value="1"/>
</dbReference>
<dbReference type="InterPro" id="IPR016032">
    <property type="entry name" value="Sig_transdc_resp-reg_C-effctor"/>
</dbReference>
<dbReference type="Gene3D" id="1.10.10.10">
    <property type="entry name" value="Winged helix-like DNA-binding domain superfamily/Winged helix DNA-binding domain"/>
    <property type="match status" value="1"/>
</dbReference>
<dbReference type="InterPro" id="IPR051677">
    <property type="entry name" value="AfsR-DnrI-RedD_regulator"/>
</dbReference>
<gene>
    <name evidence="7" type="ordered locus">Snas_1768</name>
</gene>
<dbReference type="SMART" id="SM00862">
    <property type="entry name" value="Trans_reg_C"/>
    <property type="match status" value="1"/>
</dbReference>
<dbReference type="SMART" id="SM01043">
    <property type="entry name" value="BTAD"/>
    <property type="match status" value="1"/>
</dbReference>
<dbReference type="Proteomes" id="UP000000844">
    <property type="component" value="Chromosome"/>
</dbReference>
<dbReference type="InterPro" id="IPR001867">
    <property type="entry name" value="OmpR/PhoB-type_DNA-bd"/>
</dbReference>
<proteinExistence type="inferred from homology"/>
<protein>
    <submittedName>
        <fullName evidence="7">Transcriptional regulator, SARP family</fullName>
    </submittedName>
</protein>
<dbReference type="GO" id="GO:0003677">
    <property type="term" value="F:DNA binding"/>
    <property type="evidence" value="ECO:0007669"/>
    <property type="project" value="UniProtKB-UniRule"/>
</dbReference>
<dbReference type="InterPro" id="IPR027417">
    <property type="entry name" value="P-loop_NTPase"/>
</dbReference>
<dbReference type="EMBL" id="CP001778">
    <property type="protein sequence ID" value="ADD41465.1"/>
    <property type="molecule type" value="Genomic_DNA"/>
</dbReference>
<dbReference type="Gene3D" id="3.40.50.300">
    <property type="entry name" value="P-loop containing nucleotide triphosphate hydrolases"/>
    <property type="match status" value="1"/>
</dbReference>
<comment type="similarity">
    <text evidence="1">Belongs to the AfsR/DnrI/RedD regulatory family.</text>
</comment>
<evidence type="ECO:0000256" key="1">
    <source>
        <dbReference type="ARBA" id="ARBA00005820"/>
    </source>
</evidence>
<dbReference type="SUPFAM" id="SSF46894">
    <property type="entry name" value="C-terminal effector domain of the bipartite response regulators"/>
    <property type="match status" value="1"/>
</dbReference>
<dbReference type="KEGG" id="sna:Snas_1768"/>
<dbReference type="GO" id="GO:0006355">
    <property type="term" value="P:regulation of DNA-templated transcription"/>
    <property type="evidence" value="ECO:0007669"/>
    <property type="project" value="InterPro"/>
</dbReference>
<dbReference type="PRINTS" id="PR00364">
    <property type="entry name" value="DISEASERSIST"/>
</dbReference>
<dbReference type="OrthoDB" id="581105at2"/>
<feature type="DNA-binding region" description="OmpR/PhoB-type" evidence="5">
    <location>
        <begin position="1"/>
        <end position="101"/>
    </location>
</feature>
<dbReference type="PANTHER" id="PTHR35807:SF1">
    <property type="entry name" value="TRANSCRIPTIONAL REGULATOR REDD"/>
    <property type="match status" value="1"/>
</dbReference>
<dbReference type="Pfam" id="PF13424">
    <property type="entry name" value="TPR_12"/>
    <property type="match status" value="1"/>
</dbReference>
<dbReference type="InterPro" id="IPR005158">
    <property type="entry name" value="BTAD"/>
</dbReference>
<dbReference type="eggNOG" id="COG3903">
    <property type="taxonomic scope" value="Bacteria"/>
</dbReference>
<dbReference type="PROSITE" id="PS51755">
    <property type="entry name" value="OMPR_PHOB"/>
    <property type="match status" value="1"/>
</dbReference>
<feature type="domain" description="OmpR/PhoB-type" evidence="6">
    <location>
        <begin position="1"/>
        <end position="101"/>
    </location>
</feature>
<accession>D3PY98</accession>
<dbReference type="Pfam" id="PF00486">
    <property type="entry name" value="Trans_reg_C"/>
    <property type="match status" value="1"/>
</dbReference>
<dbReference type="GO" id="GO:0043531">
    <property type="term" value="F:ADP binding"/>
    <property type="evidence" value="ECO:0007669"/>
    <property type="project" value="InterPro"/>
</dbReference>
<dbReference type="AlphaFoldDB" id="D3PY98"/>
<dbReference type="InterPro" id="IPR011990">
    <property type="entry name" value="TPR-like_helical_dom_sf"/>
</dbReference>
<dbReference type="SUPFAM" id="SSF52540">
    <property type="entry name" value="P-loop containing nucleoside triphosphate hydrolases"/>
    <property type="match status" value="1"/>
</dbReference>
<evidence type="ECO:0000256" key="5">
    <source>
        <dbReference type="PROSITE-ProRule" id="PRU01091"/>
    </source>
</evidence>
<evidence type="ECO:0000256" key="4">
    <source>
        <dbReference type="ARBA" id="ARBA00023163"/>
    </source>
</evidence>
<evidence type="ECO:0000256" key="2">
    <source>
        <dbReference type="ARBA" id="ARBA00023015"/>
    </source>
</evidence>
<dbReference type="Pfam" id="PF03704">
    <property type="entry name" value="BTAD"/>
    <property type="match status" value="1"/>
</dbReference>
<name>D3PY98_STANL</name>
<dbReference type="STRING" id="446470.Snas_1768"/>
<evidence type="ECO:0000313" key="8">
    <source>
        <dbReference type="Proteomes" id="UP000000844"/>
    </source>
</evidence>
<dbReference type="RefSeq" id="WP_013017036.1">
    <property type="nucleotide sequence ID" value="NC_013947.1"/>
</dbReference>
<dbReference type="PANTHER" id="PTHR35807">
    <property type="entry name" value="TRANSCRIPTIONAL REGULATOR REDD-RELATED"/>
    <property type="match status" value="1"/>
</dbReference>
<keyword evidence="3 5" id="KW-0238">DNA-binding</keyword>
<dbReference type="HOGENOM" id="CLU_004665_2_0_11"/>
<keyword evidence="8" id="KW-1185">Reference proteome</keyword>